<feature type="transmembrane region" description="Helical" evidence="1">
    <location>
        <begin position="80"/>
        <end position="99"/>
    </location>
</feature>
<feature type="transmembrane region" description="Helical" evidence="1">
    <location>
        <begin position="6"/>
        <end position="33"/>
    </location>
</feature>
<sequence length="151" mass="15923">MTVSLLAVVVLVTSGVVAGVLFAVALSVVPALMAMPADRYLYTTNLLGRNWDPVMPILVLGTAAADLALALLSGPGGARTLYGATFVLMLAVAGVSHLANVPINRILRKLEPDSIPDDWADPRPRWRAWHLLRTTLAVVALTANSVALAMS</sequence>
<evidence type="ECO:0000256" key="1">
    <source>
        <dbReference type="SAM" id="Phobius"/>
    </source>
</evidence>
<dbReference type="Proteomes" id="UP000248544">
    <property type="component" value="Unassembled WGS sequence"/>
</dbReference>
<organism evidence="2 3">
    <name type="scientific">Spongiactinospora gelatinilytica</name>
    <dbReference type="NCBI Taxonomy" id="2666298"/>
    <lineage>
        <taxon>Bacteria</taxon>
        <taxon>Bacillati</taxon>
        <taxon>Actinomycetota</taxon>
        <taxon>Actinomycetes</taxon>
        <taxon>Streptosporangiales</taxon>
        <taxon>Streptosporangiaceae</taxon>
        <taxon>Spongiactinospora</taxon>
    </lineage>
</organism>
<name>A0A2W2GUM9_9ACTN</name>
<keyword evidence="1" id="KW-0472">Membrane</keyword>
<feature type="transmembrane region" description="Helical" evidence="1">
    <location>
        <begin position="131"/>
        <end position="150"/>
    </location>
</feature>
<evidence type="ECO:0000313" key="2">
    <source>
        <dbReference type="EMBL" id="PZG51393.1"/>
    </source>
</evidence>
<feature type="transmembrane region" description="Helical" evidence="1">
    <location>
        <begin position="54"/>
        <end position="74"/>
    </location>
</feature>
<accession>A0A2W2GUM9</accession>
<dbReference type="Pfam" id="PF08592">
    <property type="entry name" value="Anthrone_oxy"/>
    <property type="match status" value="1"/>
</dbReference>
<dbReference type="EMBL" id="POUA01000046">
    <property type="protein sequence ID" value="PZG51393.1"/>
    <property type="molecule type" value="Genomic_DNA"/>
</dbReference>
<evidence type="ECO:0000313" key="3">
    <source>
        <dbReference type="Proteomes" id="UP000248544"/>
    </source>
</evidence>
<dbReference type="AlphaFoldDB" id="A0A2W2GUM9"/>
<comment type="caution">
    <text evidence="2">The sequence shown here is derived from an EMBL/GenBank/DDBJ whole genome shotgun (WGS) entry which is preliminary data.</text>
</comment>
<protein>
    <submittedName>
        <fullName evidence="2">DUF1772 domain-containing protein</fullName>
    </submittedName>
</protein>
<dbReference type="InterPro" id="IPR013901">
    <property type="entry name" value="Anthrone_oxy"/>
</dbReference>
<proteinExistence type="predicted"/>
<keyword evidence="1" id="KW-1133">Transmembrane helix</keyword>
<keyword evidence="1" id="KW-0812">Transmembrane</keyword>
<reference evidence="2 3" key="1">
    <citation type="submission" date="2018-01" db="EMBL/GenBank/DDBJ databases">
        <title>Draft genome sequence of Sphaerisporangium sp. 7K107.</title>
        <authorList>
            <person name="Sahin N."/>
            <person name="Saygin H."/>
            <person name="Ay H."/>
        </authorList>
    </citation>
    <scope>NUCLEOTIDE SEQUENCE [LARGE SCALE GENOMIC DNA]</scope>
    <source>
        <strain evidence="2 3">7K107</strain>
    </source>
</reference>
<keyword evidence="3" id="KW-1185">Reference proteome</keyword>
<dbReference type="RefSeq" id="WP_111166597.1">
    <property type="nucleotide sequence ID" value="NZ_POUA01000046.1"/>
</dbReference>
<gene>
    <name evidence="2" type="ORF">C1I98_08805</name>
</gene>